<dbReference type="SUPFAM" id="SSF52833">
    <property type="entry name" value="Thioredoxin-like"/>
    <property type="match status" value="1"/>
</dbReference>
<reference evidence="2 3" key="1">
    <citation type="submission" date="2006-10" db="EMBL/GenBank/DDBJ databases">
        <title>Complete sequence of Syntrophobacter fumaroxidans MPOB.</title>
        <authorList>
            <consortium name="US DOE Joint Genome Institute"/>
            <person name="Copeland A."/>
            <person name="Lucas S."/>
            <person name="Lapidus A."/>
            <person name="Barry K."/>
            <person name="Detter J.C."/>
            <person name="Glavina del Rio T."/>
            <person name="Hammon N."/>
            <person name="Israni S."/>
            <person name="Pitluck S."/>
            <person name="Goltsman E.G."/>
            <person name="Martinez M."/>
            <person name="Schmutz J."/>
            <person name="Larimer F."/>
            <person name="Land M."/>
            <person name="Hauser L."/>
            <person name="Kyrpides N."/>
            <person name="Kim E."/>
            <person name="Boone D.R."/>
            <person name="Brockman F."/>
            <person name="Culley D."/>
            <person name="Ferry J."/>
            <person name="Gunsalus R."/>
            <person name="McInerney M.J."/>
            <person name="Morrison M."/>
            <person name="Plugge C."/>
            <person name="Rohlin L."/>
            <person name="Scholten J."/>
            <person name="Sieber J."/>
            <person name="Stams A.J.M."/>
            <person name="Worm P."/>
            <person name="Henstra A.M."/>
            <person name="Richardson P."/>
        </authorList>
    </citation>
    <scope>NUCLEOTIDE SEQUENCE [LARGE SCALE GENOMIC DNA]</scope>
    <source>
        <strain evidence="3">DSM 10017 / MPOB</strain>
    </source>
</reference>
<accession>A0LF46</accession>
<feature type="domain" description="Glutaredoxin" evidence="1">
    <location>
        <begin position="6"/>
        <end position="70"/>
    </location>
</feature>
<evidence type="ECO:0000313" key="3">
    <source>
        <dbReference type="Proteomes" id="UP000001784"/>
    </source>
</evidence>
<dbReference type="Proteomes" id="UP000001784">
    <property type="component" value="Chromosome"/>
</dbReference>
<dbReference type="Gene3D" id="3.40.30.10">
    <property type="entry name" value="Glutaredoxin"/>
    <property type="match status" value="1"/>
</dbReference>
<evidence type="ECO:0000313" key="2">
    <source>
        <dbReference type="EMBL" id="ABK16048.1"/>
    </source>
</evidence>
<proteinExistence type="predicted"/>
<keyword evidence="3" id="KW-1185">Reference proteome</keyword>
<dbReference type="PROSITE" id="PS51354">
    <property type="entry name" value="GLUTAREDOXIN_2"/>
    <property type="match status" value="1"/>
</dbReference>
<gene>
    <name evidence="2" type="ordered locus">Sfum_0348</name>
</gene>
<dbReference type="RefSeq" id="WP_011697221.1">
    <property type="nucleotide sequence ID" value="NC_008554.1"/>
</dbReference>
<dbReference type="AlphaFoldDB" id="A0LF46"/>
<dbReference type="KEGG" id="sfu:Sfum_0348"/>
<dbReference type="CDD" id="cd02976">
    <property type="entry name" value="NrdH"/>
    <property type="match status" value="1"/>
</dbReference>
<dbReference type="InterPro" id="IPR036249">
    <property type="entry name" value="Thioredoxin-like_sf"/>
</dbReference>
<dbReference type="eggNOG" id="COG0695">
    <property type="taxonomic scope" value="Bacteria"/>
</dbReference>
<dbReference type="HOGENOM" id="CLU_026126_9_1_7"/>
<dbReference type="InterPro" id="IPR002109">
    <property type="entry name" value="Glutaredoxin"/>
</dbReference>
<sequence length="81" mass="9099">MADCDVMLYALSTCIHCKNTKEYLDGCGVKYDCVEVDKLEGDERKNIIEEIKKVNPSCSFPTIIIGDKIIVGSGRKKSRRL</sequence>
<dbReference type="STRING" id="335543.Sfum_0348"/>
<organism evidence="2 3">
    <name type="scientific">Syntrophobacter fumaroxidans (strain DSM 10017 / MPOB)</name>
    <dbReference type="NCBI Taxonomy" id="335543"/>
    <lineage>
        <taxon>Bacteria</taxon>
        <taxon>Pseudomonadati</taxon>
        <taxon>Thermodesulfobacteriota</taxon>
        <taxon>Syntrophobacteria</taxon>
        <taxon>Syntrophobacterales</taxon>
        <taxon>Syntrophobacteraceae</taxon>
        <taxon>Syntrophobacter</taxon>
    </lineage>
</organism>
<name>A0LF46_SYNFM</name>
<protein>
    <submittedName>
        <fullName evidence="2">Glutaredoxin</fullName>
    </submittedName>
</protein>
<dbReference type="EMBL" id="CP000478">
    <property type="protein sequence ID" value="ABK16048.1"/>
    <property type="molecule type" value="Genomic_DNA"/>
</dbReference>
<dbReference type="InParanoid" id="A0LF46"/>
<evidence type="ECO:0000259" key="1">
    <source>
        <dbReference type="Pfam" id="PF00462"/>
    </source>
</evidence>
<dbReference type="Pfam" id="PF00462">
    <property type="entry name" value="Glutaredoxin"/>
    <property type="match status" value="1"/>
</dbReference>
<dbReference type="OrthoDB" id="9795531at2"/>